<feature type="compositionally biased region" description="Basic and acidic residues" evidence="2">
    <location>
        <begin position="249"/>
        <end position="258"/>
    </location>
</feature>
<proteinExistence type="predicted"/>
<keyword evidence="4" id="KW-1185">Reference proteome</keyword>
<dbReference type="PANTHER" id="PTHR23159:SF31">
    <property type="entry name" value="CENTROSOME-ASSOCIATED PROTEIN CEP250 ISOFORM X1"/>
    <property type="match status" value="1"/>
</dbReference>
<feature type="region of interest" description="Disordered" evidence="2">
    <location>
        <begin position="216"/>
        <end position="282"/>
    </location>
</feature>
<dbReference type="EMBL" id="JAHQIW010007233">
    <property type="protein sequence ID" value="KAJ1373127.1"/>
    <property type="molecule type" value="Genomic_DNA"/>
</dbReference>
<name>A0AAD5RB73_PARTN</name>
<evidence type="ECO:0000313" key="4">
    <source>
        <dbReference type="Proteomes" id="UP001196413"/>
    </source>
</evidence>
<dbReference type="Proteomes" id="UP001196413">
    <property type="component" value="Unassembled WGS sequence"/>
</dbReference>
<feature type="region of interest" description="Disordered" evidence="2">
    <location>
        <begin position="1241"/>
        <end position="1264"/>
    </location>
</feature>
<feature type="compositionally biased region" description="Basic and acidic residues" evidence="2">
    <location>
        <begin position="1122"/>
        <end position="1138"/>
    </location>
</feature>
<feature type="coiled-coil region" evidence="1">
    <location>
        <begin position="675"/>
        <end position="863"/>
    </location>
</feature>
<evidence type="ECO:0000256" key="2">
    <source>
        <dbReference type="SAM" id="MobiDB-lite"/>
    </source>
</evidence>
<evidence type="ECO:0000313" key="3">
    <source>
        <dbReference type="EMBL" id="KAJ1373127.1"/>
    </source>
</evidence>
<feature type="coiled-coil region" evidence="1">
    <location>
        <begin position="314"/>
        <end position="472"/>
    </location>
</feature>
<sequence length="1362" mass="157143">MASNITFYTDRLAQKEQELNELQAAFYKYKLKTKVKLDQLRKEVLNFCNDHGYSINENENHALLLIRAAENEALLDAACREAEFLRNEMSRKQKQLNDQLILIKNLEEQLRASQPLSPLEIQERKRAAQMIDIDRIHQQILFKDERIVELNNLILDKERQILDLQELCREQGEVASVTSQAARIVHRQWEDRNRERREVGTETDAWLWMPVQLTHHESERRTRNDSPGRAVATRGSANTSPPPLDPSEVLERTGKHEENDDIPFPGSSNFVGKSSELDPSLRKKNRKRVTFDLLSDSQQHSARFASDEHLPNIVLELATENERLQKELVEATTSLEELRHAINKSDVETERVFREGKAQALKVRVVAQARIKELEDRMAEMSEQHSEQVERLNTEIESLRSTREWEVERNAQLRDQLDETKTKNHKLTEELDASEKANRDWEIKVARGEEFLDQLIEDLIEAEDVIDYMEQQKHSILDDVDKLKDAIIAQDQLIEILEADIVIYEEHIGILRESLGASKIDHRSLLRSKAFETKLKALEKEKEQINRRCKEDRLRTKALDNKCRVLEQENEKLMAKLCEFEMRERDEADISETCRQLEKRIAEAEEKAAMNQAECEIRVEAARLEAERKGAEAARLLEELLSAQQEIATRNLSSENRTEEALRQMTEEQIDPVELRELKEQINALQEDLEQLQVKYAKATEELDTVRCTNFELMTKVTSLDQALSTTENEKESWREMYEKAAAEMSENDHENTMQNGKDEAVEAELNETKEELTEMRDCCQRLEKELSLVKTNLMEAEASIASYEVDLGDYKERVDRLEEELFAARSELDNARLGLQETTAVKKELENLKEELEHERSYGREKWEEVCKKVLEYESNSPESRKNSLEVINKVQHLEYITAFEEKITCLEKALQEARSTIEQDKVEKKKLKLAVRQLRDKIKDKEKESSNDAPLSGSADISPRIAIDDVQQVPTEASTPAPSDVSIEELQNTVKTLELENRLSRELNTEYSRTILEMEKEIITLKAQVNTLQEESKHFEMELKLHELLEDELEKELLQTRLKNQEITNAMSAYEETLQQLSEQVDNDTLENDMCLKALKEELTELREQNRILNERMSTMNERAASDEERRKPDTSKEGSVEVMEVSSSLNSSLHCDVQTRQTLTGNSTEESQEDKNGQEKKIDESRLHQKIAQQQPVSTNAASSSSGSLSPEVPLVGTDESVMNLHDHRGFSEELVGVDHKEDLPKSQSPAVEANEGDSTVGSKSTSKDLFAENLILRQCVNESNQMQKDLSQDIEKMWILKSELEDSVEALKGEIWSLNSQLKASILDREHLQDRVVELDSSLAAEKKEPMLWIASFPSRRN</sequence>
<feature type="compositionally biased region" description="Basic and acidic residues" evidence="2">
    <location>
        <begin position="1172"/>
        <end position="1186"/>
    </location>
</feature>
<feature type="coiled-coil region" evidence="1">
    <location>
        <begin position="68"/>
        <end position="109"/>
    </location>
</feature>
<accession>A0AAD5RB73</accession>
<feature type="coiled-coil region" evidence="1">
    <location>
        <begin position="528"/>
        <end position="646"/>
    </location>
</feature>
<feature type="coiled-coil region" evidence="1">
    <location>
        <begin position="1301"/>
        <end position="1349"/>
    </location>
</feature>
<dbReference type="SUPFAM" id="SSF57997">
    <property type="entry name" value="Tropomyosin"/>
    <property type="match status" value="1"/>
</dbReference>
<feature type="compositionally biased region" description="Polar residues" evidence="2">
    <location>
        <begin position="1190"/>
        <end position="1201"/>
    </location>
</feature>
<evidence type="ECO:0000256" key="1">
    <source>
        <dbReference type="SAM" id="Coils"/>
    </source>
</evidence>
<dbReference type="Gene3D" id="1.10.287.1490">
    <property type="match status" value="1"/>
</dbReference>
<feature type="coiled-coil region" evidence="1">
    <location>
        <begin position="5"/>
        <end position="32"/>
    </location>
</feature>
<feature type="region of interest" description="Disordered" evidence="2">
    <location>
        <begin position="1108"/>
        <end position="1138"/>
    </location>
</feature>
<comment type="caution">
    <text evidence="3">The sequence shown here is derived from an EMBL/GenBank/DDBJ whole genome shotgun (WGS) entry which is preliminary data.</text>
</comment>
<gene>
    <name evidence="3" type="ORF">KIN20_035463</name>
</gene>
<reference evidence="3" key="1">
    <citation type="submission" date="2021-06" db="EMBL/GenBank/DDBJ databases">
        <title>Parelaphostrongylus tenuis whole genome reference sequence.</title>
        <authorList>
            <person name="Garwood T.J."/>
            <person name="Larsen P.A."/>
            <person name="Fountain-Jones N.M."/>
            <person name="Garbe J.R."/>
            <person name="Macchietto M.G."/>
            <person name="Kania S.A."/>
            <person name="Gerhold R.W."/>
            <person name="Richards J.E."/>
            <person name="Wolf T.M."/>
        </authorList>
    </citation>
    <scope>NUCLEOTIDE SEQUENCE</scope>
    <source>
        <strain evidence="3">MNPRO001-30</strain>
        <tissue evidence="3">Meninges</tissue>
    </source>
</reference>
<organism evidence="3 4">
    <name type="scientific">Parelaphostrongylus tenuis</name>
    <name type="common">Meningeal worm</name>
    <dbReference type="NCBI Taxonomy" id="148309"/>
    <lineage>
        <taxon>Eukaryota</taxon>
        <taxon>Metazoa</taxon>
        <taxon>Ecdysozoa</taxon>
        <taxon>Nematoda</taxon>
        <taxon>Chromadorea</taxon>
        <taxon>Rhabditida</taxon>
        <taxon>Rhabditina</taxon>
        <taxon>Rhabditomorpha</taxon>
        <taxon>Strongyloidea</taxon>
        <taxon>Metastrongylidae</taxon>
        <taxon>Parelaphostrongylus</taxon>
    </lineage>
</organism>
<dbReference type="PANTHER" id="PTHR23159">
    <property type="entry name" value="CENTROSOMAL PROTEIN 2"/>
    <property type="match status" value="1"/>
</dbReference>
<keyword evidence="1" id="KW-0175">Coiled coil</keyword>
<feature type="coiled-coil region" evidence="1">
    <location>
        <begin position="898"/>
        <end position="946"/>
    </location>
</feature>
<feature type="compositionally biased region" description="Polar residues" evidence="2">
    <location>
        <begin position="1157"/>
        <end position="1168"/>
    </location>
</feature>
<feature type="compositionally biased region" description="Basic and acidic residues" evidence="2">
    <location>
        <begin position="216"/>
        <end position="226"/>
    </location>
</feature>
<protein>
    <submittedName>
        <fullName evidence="3">Uncharacterized protein</fullName>
    </submittedName>
</protein>
<feature type="region of interest" description="Disordered" evidence="2">
    <location>
        <begin position="1156"/>
        <end position="1214"/>
    </location>
</feature>